<sequence>MAGTPWFFNNHLLLLYKIQPGEDPMIVSLLSTEFWVQEFLETFLEYDTLIPMLGFQKYMRIKVKLDVSLSLKWKKKILMGNNCVFYARFQYEKLSLFCFICGKLGHGESFCPVSVRIDQSKITFGWDISLCATTRRRITLMSRWLRKADGSICRILDKESGDNRCNGKDVRDMRQIWRDDLKRLYPNPNYIPLVPRIEALNSKVVNQKNMVNGVENWATNESRPMDLILEWENDPLQTMDGKKHRRLVAGK</sequence>
<keyword evidence="3" id="KW-1185">Reference proteome</keyword>
<dbReference type="InterPro" id="IPR040256">
    <property type="entry name" value="At4g02000-like"/>
</dbReference>
<dbReference type="PANTHER" id="PTHR31286">
    <property type="entry name" value="GLYCINE-RICH CELL WALL STRUCTURAL PROTEIN 1.8-LIKE"/>
    <property type="match status" value="1"/>
</dbReference>
<feature type="domain" description="Zinc knuckle CX2CX4HX4C" evidence="1">
    <location>
        <begin position="66"/>
        <end position="112"/>
    </location>
</feature>
<reference evidence="2 3" key="1">
    <citation type="journal article" date="2019" name="Genome Biol. Evol.">
        <title>Insights into the evolution of the New World diploid cottons (Gossypium, subgenus Houzingenia) based on genome sequencing.</title>
        <authorList>
            <person name="Grover C.E."/>
            <person name="Arick M.A. 2nd"/>
            <person name="Thrash A."/>
            <person name="Conover J.L."/>
            <person name="Sanders W.S."/>
            <person name="Peterson D.G."/>
            <person name="Frelichowski J.E."/>
            <person name="Scheffler J.A."/>
            <person name="Scheffler B.E."/>
            <person name="Wendel J.F."/>
        </authorList>
    </citation>
    <scope>NUCLEOTIDE SEQUENCE [LARGE SCALE GENOMIC DNA]</scope>
    <source>
        <strain evidence="2">8</strain>
        <tissue evidence="2">Leaf</tissue>
    </source>
</reference>
<gene>
    <name evidence="2" type="ORF">Gotri_020984</name>
</gene>
<accession>A0A7J9DBA2</accession>
<dbReference type="Proteomes" id="UP000593568">
    <property type="component" value="Unassembled WGS sequence"/>
</dbReference>
<evidence type="ECO:0000313" key="2">
    <source>
        <dbReference type="EMBL" id="MBA0757941.1"/>
    </source>
</evidence>
<dbReference type="EMBL" id="JABEZW010000001">
    <property type="protein sequence ID" value="MBA0757941.1"/>
    <property type="molecule type" value="Genomic_DNA"/>
</dbReference>
<organism evidence="2 3">
    <name type="scientific">Gossypium trilobum</name>
    <dbReference type="NCBI Taxonomy" id="34281"/>
    <lineage>
        <taxon>Eukaryota</taxon>
        <taxon>Viridiplantae</taxon>
        <taxon>Streptophyta</taxon>
        <taxon>Embryophyta</taxon>
        <taxon>Tracheophyta</taxon>
        <taxon>Spermatophyta</taxon>
        <taxon>Magnoliopsida</taxon>
        <taxon>eudicotyledons</taxon>
        <taxon>Gunneridae</taxon>
        <taxon>Pentapetalae</taxon>
        <taxon>rosids</taxon>
        <taxon>malvids</taxon>
        <taxon>Malvales</taxon>
        <taxon>Malvaceae</taxon>
        <taxon>Malvoideae</taxon>
        <taxon>Gossypium</taxon>
    </lineage>
</organism>
<comment type="caution">
    <text evidence="2">The sequence shown here is derived from an EMBL/GenBank/DDBJ whole genome shotgun (WGS) entry which is preliminary data.</text>
</comment>
<proteinExistence type="predicted"/>
<dbReference type="PANTHER" id="PTHR31286:SF153">
    <property type="entry name" value="DUF4283 DOMAIN PROTEIN"/>
    <property type="match status" value="1"/>
</dbReference>
<name>A0A7J9DBA2_9ROSI</name>
<dbReference type="AlphaFoldDB" id="A0A7J9DBA2"/>
<evidence type="ECO:0000313" key="3">
    <source>
        <dbReference type="Proteomes" id="UP000593568"/>
    </source>
</evidence>
<protein>
    <recommendedName>
        <fullName evidence="1">Zinc knuckle CX2CX4HX4C domain-containing protein</fullName>
    </recommendedName>
</protein>
<evidence type="ECO:0000259" key="1">
    <source>
        <dbReference type="Pfam" id="PF14392"/>
    </source>
</evidence>
<dbReference type="InterPro" id="IPR025836">
    <property type="entry name" value="Zn_knuckle_CX2CX4HX4C"/>
</dbReference>
<dbReference type="Pfam" id="PF14392">
    <property type="entry name" value="zf-CCHC_4"/>
    <property type="match status" value="1"/>
</dbReference>